<name>A0ABW6MWN8_9ACTN</name>
<dbReference type="EMBL" id="JBIAJP010000002">
    <property type="protein sequence ID" value="MFF0004030.1"/>
    <property type="molecule type" value="Genomic_DNA"/>
</dbReference>
<keyword evidence="2" id="KW-1185">Reference proteome</keyword>
<reference evidence="1 2" key="1">
    <citation type="submission" date="2024-10" db="EMBL/GenBank/DDBJ databases">
        <title>The Natural Products Discovery Center: Release of the First 8490 Sequenced Strains for Exploring Actinobacteria Biosynthetic Diversity.</title>
        <authorList>
            <person name="Kalkreuter E."/>
            <person name="Kautsar S.A."/>
            <person name="Yang D."/>
            <person name="Bader C.D."/>
            <person name="Teijaro C.N."/>
            <person name="Fluegel L."/>
            <person name="Davis C.M."/>
            <person name="Simpson J.R."/>
            <person name="Lauterbach L."/>
            <person name="Steele A.D."/>
            <person name="Gui C."/>
            <person name="Meng S."/>
            <person name="Li G."/>
            <person name="Viehrig K."/>
            <person name="Ye F."/>
            <person name="Su P."/>
            <person name="Kiefer A.F."/>
            <person name="Nichols A."/>
            <person name="Cepeda A.J."/>
            <person name="Yan W."/>
            <person name="Fan B."/>
            <person name="Jiang Y."/>
            <person name="Adhikari A."/>
            <person name="Zheng C.-J."/>
            <person name="Schuster L."/>
            <person name="Cowan T.M."/>
            <person name="Smanski M.J."/>
            <person name="Chevrette M.G."/>
            <person name="De Carvalho L.P.S."/>
            <person name="Shen B."/>
        </authorList>
    </citation>
    <scope>NUCLEOTIDE SEQUENCE [LARGE SCALE GENOMIC DNA]</scope>
    <source>
        <strain evidence="1 2">NPDC005497</strain>
    </source>
</reference>
<accession>A0ABW6MWN8</accession>
<organism evidence="1 2">
    <name type="scientific">Streptomyces tibetensis</name>
    <dbReference type="NCBI Taxonomy" id="2382123"/>
    <lineage>
        <taxon>Bacteria</taxon>
        <taxon>Bacillati</taxon>
        <taxon>Actinomycetota</taxon>
        <taxon>Actinomycetes</taxon>
        <taxon>Kitasatosporales</taxon>
        <taxon>Streptomycetaceae</taxon>
        <taxon>Streptomyces</taxon>
    </lineage>
</organism>
<dbReference type="RefSeq" id="WP_362046559.1">
    <property type="nucleotide sequence ID" value="NZ_JBEXWN010000003.1"/>
</dbReference>
<evidence type="ECO:0000313" key="1">
    <source>
        <dbReference type="EMBL" id="MFF0004030.1"/>
    </source>
</evidence>
<sequence length="259" mass="28906">MSGPSPLRPARPTLRCLREDLCLALPPVTAPLDEVDHPVLAKASEQFADEDGKHERIRSVDDQVLFKVKVQRWRGAVWLDADLPWLVAAGRREDGSGDDFYAALEADGRAARARYNAEHSDGLKTTTHTAYLLPAREDHVRYRAEAGVRFVRRLRATLLDLARATLHDGREHTREFDTFTLGLQVRADEGHETYLAVRITGSVPPNLTVLILRNVPGCEAEGWYPEYALPERDLLPAEQAWSNLMDPRAAAQVLGGEEA</sequence>
<dbReference type="Proteomes" id="UP001601422">
    <property type="component" value="Unassembled WGS sequence"/>
</dbReference>
<protein>
    <submittedName>
        <fullName evidence="1">Uncharacterized protein</fullName>
    </submittedName>
</protein>
<proteinExistence type="predicted"/>
<comment type="caution">
    <text evidence="1">The sequence shown here is derived from an EMBL/GenBank/DDBJ whole genome shotgun (WGS) entry which is preliminary data.</text>
</comment>
<evidence type="ECO:0000313" key="2">
    <source>
        <dbReference type="Proteomes" id="UP001601422"/>
    </source>
</evidence>
<gene>
    <name evidence="1" type="ORF">ACFYQT_11380</name>
</gene>